<evidence type="ECO:0000313" key="2">
    <source>
        <dbReference type="EMBL" id="MBL4930218.1"/>
    </source>
</evidence>
<dbReference type="RefSeq" id="WP_202765604.1">
    <property type="nucleotide sequence ID" value="NZ_JAESWA010000001.1"/>
</dbReference>
<name>A0A937FBF0_9CLOT</name>
<gene>
    <name evidence="2" type="ORF">JK634_00125</name>
</gene>
<feature type="transmembrane region" description="Helical" evidence="1">
    <location>
        <begin position="161"/>
        <end position="182"/>
    </location>
</feature>
<organism evidence="2 3">
    <name type="scientific">Clostridium paridis</name>
    <dbReference type="NCBI Taxonomy" id="2803863"/>
    <lineage>
        <taxon>Bacteria</taxon>
        <taxon>Bacillati</taxon>
        <taxon>Bacillota</taxon>
        <taxon>Clostridia</taxon>
        <taxon>Eubacteriales</taxon>
        <taxon>Clostridiaceae</taxon>
        <taxon>Clostridium</taxon>
    </lineage>
</organism>
<keyword evidence="3" id="KW-1185">Reference proteome</keyword>
<sequence length="261" mass="30605">MDKNILRLLNESAYEDSEIEEYMSFATIDEAKLNRITNDIKLKIAKDALRECGIYVESILYEGERIEKVIKGTDIDMLESSAMVNMMMPIPFMTGDGFSFNRLLFCTNERIIVIASNYYNNPLGIKSYHRKDIKKISIGKKVKRRFRLNNFLKDNRSIFKILFMIFSSLPILFGIGVSGYFIKIFIEEFIINSELISITCARIIVFIFLYILIVRPKLITEILVEIKDGTSYDLIVRNYDYKDIHSYLYKSWIMRGNSYDR</sequence>
<dbReference type="AlphaFoldDB" id="A0A937FBF0"/>
<accession>A0A937FBF0</accession>
<proteinExistence type="predicted"/>
<keyword evidence="1" id="KW-0472">Membrane</keyword>
<feature type="transmembrane region" description="Helical" evidence="1">
    <location>
        <begin position="194"/>
        <end position="213"/>
    </location>
</feature>
<reference evidence="2" key="1">
    <citation type="submission" date="2021-01" db="EMBL/GenBank/DDBJ databases">
        <title>Genome public.</title>
        <authorList>
            <person name="Liu C."/>
            <person name="Sun Q."/>
        </authorList>
    </citation>
    <scope>NUCLEOTIDE SEQUENCE</scope>
    <source>
        <strain evidence="2">YIM B02565</strain>
    </source>
</reference>
<keyword evidence="1" id="KW-0812">Transmembrane</keyword>
<evidence type="ECO:0000256" key="1">
    <source>
        <dbReference type="SAM" id="Phobius"/>
    </source>
</evidence>
<dbReference type="Proteomes" id="UP000623681">
    <property type="component" value="Unassembled WGS sequence"/>
</dbReference>
<protein>
    <submittedName>
        <fullName evidence="2">Uncharacterized protein</fullName>
    </submittedName>
</protein>
<dbReference type="EMBL" id="JAESWA010000001">
    <property type="protein sequence ID" value="MBL4930218.1"/>
    <property type="molecule type" value="Genomic_DNA"/>
</dbReference>
<keyword evidence="1" id="KW-1133">Transmembrane helix</keyword>
<comment type="caution">
    <text evidence="2">The sequence shown here is derived from an EMBL/GenBank/DDBJ whole genome shotgun (WGS) entry which is preliminary data.</text>
</comment>
<evidence type="ECO:0000313" key="3">
    <source>
        <dbReference type="Proteomes" id="UP000623681"/>
    </source>
</evidence>